<dbReference type="InterPro" id="IPR009003">
    <property type="entry name" value="Peptidase_S1_PA"/>
</dbReference>
<evidence type="ECO:0000256" key="1">
    <source>
        <dbReference type="SAM" id="Coils"/>
    </source>
</evidence>
<dbReference type="RefSeq" id="WP_145191664.1">
    <property type="nucleotide sequence ID" value="NZ_CP036290.1"/>
</dbReference>
<reference evidence="2 3" key="1">
    <citation type="submission" date="2019-02" db="EMBL/GenBank/DDBJ databases">
        <title>Deep-cultivation of Planctomycetes and their phenomic and genomic characterization uncovers novel biology.</title>
        <authorList>
            <person name="Wiegand S."/>
            <person name="Jogler M."/>
            <person name="Boedeker C."/>
            <person name="Pinto D."/>
            <person name="Vollmers J."/>
            <person name="Rivas-Marin E."/>
            <person name="Kohn T."/>
            <person name="Peeters S.H."/>
            <person name="Heuer A."/>
            <person name="Rast P."/>
            <person name="Oberbeckmann S."/>
            <person name="Bunk B."/>
            <person name="Jeske O."/>
            <person name="Meyerdierks A."/>
            <person name="Storesund J.E."/>
            <person name="Kallscheuer N."/>
            <person name="Luecker S."/>
            <person name="Lage O.M."/>
            <person name="Pohl T."/>
            <person name="Merkel B.J."/>
            <person name="Hornburger P."/>
            <person name="Mueller R.-W."/>
            <person name="Bruemmer F."/>
            <person name="Labrenz M."/>
            <person name="Spormann A.M."/>
            <person name="Op den Camp H."/>
            <person name="Overmann J."/>
            <person name="Amann R."/>
            <person name="Jetten M.S.M."/>
            <person name="Mascher T."/>
            <person name="Medema M.H."/>
            <person name="Devos D.P."/>
            <person name="Kaster A.-K."/>
            <person name="Ovreas L."/>
            <person name="Rohde M."/>
            <person name="Galperin M.Y."/>
            <person name="Jogler C."/>
        </authorList>
    </citation>
    <scope>NUCLEOTIDE SEQUENCE [LARGE SCALE GENOMIC DNA]</scope>
    <source>
        <strain evidence="2 3">Pla163</strain>
    </source>
</reference>
<evidence type="ECO:0008006" key="4">
    <source>
        <dbReference type="Google" id="ProtNLM"/>
    </source>
</evidence>
<dbReference type="Pfam" id="PF13365">
    <property type="entry name" value="Trypsin_2"/>
    <property type="match status" value="1"/>
</dbReference>
<name>A0A518D4Q2_9BACT</name>
<keyword evidence="1" id="KW-0175">Coiled coil</keyword>
<gene>
    <name evidence="2" type="ORF">Pla163_35910</name>
</gene>
<dbReference type="EMBL" id="CP036290">
    <property type="protein sequence ID" value="QDU86440.1"/>
    <property type="molecule type" value="Genomic_DNA"/>
</dbReference>
<proteinExistence type="predicted"/>
<dbReference type="InterPro" id="IPR043504">
    <property type="entry name" value="Peptidase_S1_PA_chymotrypsin"/>
</dbReference>
<dbReference type="OrthoDB" id="9766361at2"/>
<keyword evidence="3" id="KW-1185">Reference proteome</keyword>
<accession>A0A518D4Q2</accession>
<protein>
    <recommendedName>
        <fullName evidence="4">Trypsin-like peptidase domain-containing protein</fullName>
    </recommendedName>
</protein>
<dbReference type="Proteomes" id="UP000319342">
    <property type="component" value="Chromosome"/>
</dbReference>
<evidence type="ECO:0000313" key="3">
    <source>
        <dbReference type="Proteomes" id="UP000319342"/>
    </source>
</evidence>
<dbReference type="AlphaFoldDB" id="A0A518D4Q2"/>
<feature type="coiled-coil region" evidence="1">
    <location>
        <begin position="89"/>
        <end position="167"/>
    </location>
</feature>
<dbReference type="Gene3D" id="2.40.10.10">
    <property type="entry name" value="Trypsin-like serine proteases"/>
    <property type="match status" value="2"/>
</dbReference>
<organism evidence="2 3">
    <name type="scientific">Rohdeia mirabilis</name>
    <dbReference type="NCBI Taxonomy" id="2528008"/>
    <lineage>
        <taxon>Bacteria</taxon>
        <taxon>Pseudomonadati</taxon>
        <taxon>Planctomycetota</taxon>
        <taxon>Planctomycetia</taxon>
        <taxon>Planctomycetia incertae sedis</taxon>
        <taxon>Rohdeia</taxon>
    </lineage>
</organism>
<sequence length="417" mass="46150">MWKASLLIVVAAGLSAGAWWLGRAEREALEQRLVALEVLDVSDAQISRGHIGQVRQLEERLGELVEVGDLVERDRDEVFGRIGITEANLAELAAELDLRERRIEELEQAQRTILEDLLAEQLGAAERERAELTLELAETRAELEAAITREREQFVALERRLEDSRAARAEEDPEILWRRFMGPVVQLAGDISVGSGTLLRSQPIPGRDHAWRTHLLTAWHVVRDMQDDPRQPVTPIPVRIYLEDGRHRDEIAHVVVRHEAMDVALLELDTTVPVAEGALLPQRETMAAARTFHAIVAVGCPLGTDPIPTRGQVASTAHTVDGQRYWMINAPTYIGNSGGAVFDENTGELLGVFSKIYNHGTLRPTIVPHMGLVTPMDDIYGWLETCGWGVDGEGLLMALDKGTAPKAERAAVATSRE</sequence>
<dbReference type="SUPFAM" id="SSF50494">
    <property type="entry name" value="Trypsin-like serine proteases"/>
    <property type="match status" value="1"/>
</dbReference>
<evidence type="ECO:0000313" key="2">
    <source>
        <dbReference type="EMBL" id="QDU86440.1"/>
    </source>
</evidence>